<proteinExistence type="inferred from homology"/>
<dbReference type="AlphaFoldDB" id="A0A0K2B3F0"/>
<dbReference type="InterPro" id="IPR004130">
    <property type="entry name" value="Gpn"/>
</dbReference>
<dbReference type="GO" id="GO:0016787">
    <property type="term" value="F:hydrolase activity"/>
    <property type="evidence" value="ECO:0007669"/>
    <property type="project" value="UniProtKB-KW"/>
</dbReference>
<dbReference type="PANTHER" id="PTHR42708">
    <property type="entry name" value="ATP/GTP-BINDING PROTEIN-RELATED"/>
    <property type="match status" value="1"/>
</dbReference>
<dbReference type="Gene3D" id="3.40.50.300">
    <property type="entry name" value="P-loop containing nucleotide triphosphate hydrolases"/>
    <property type="match status" value="1"/>
</dbReference>
<keyword evidence="3" id="KW-0378">Hydrolase</keyword>
<dbReference type="InterPro" id="IPR052705">
    <property type="entry name" value="Gliding_Motility_GTPase"/>
</dbReference>
<sequence length="223" mass="24513">MIPSRRTTPAAGPTSRSLRRYSVDLKGFDRPGSPTAGETRSVKVMIAGGFGTGKTTMVRSVSDIKPLTTEETLTQASAGVDHLIGVADKTETTVSLDFGKISLNDTLMLYLFGTPGQERFWFLWNGLFKGALGAVVLVDTRRLASSFRAIEEMERQRVPFVIALNVFPDSRHHPVEEIRDALDIPPHTPVVAFDARDRAASRDVLVTLIRHLKDRSAAALEPR</sequence>
<dbReference type="GO" id="GO:0005525">
    <property type="term" value="F:GTP binding"/>
    <property type="evidence" value="ECO:0007669"/>
    <property type="project" value="UniProtKB-KW"/>
</dbReference>
<protein>
    <submittedName>
        <fullName evidence="5">RarD</fullName>
    </submittedName>
</protein>
<name>A0A0K2B3F0_STRA7</name>
<evidence type="ECO:0000313" key="5">
    <source>
        <dbReference type="EMBL" id="AKZ59789.1"/>
    </source>
</evidence>
<evidence type="ECO:0000256" key="4">
    <source>
        <dbReference type="ARBA" id="ARBA00023134"/>
    </source>
</evidence>
<keyword evidence="2" id="KW-0547">Nucleotide-binding</keyword>
<evidence type="ECO:0000256" key="3">
    <source>
        <dbReference type="ARBA" id="ARBA00022801"/>
    </source>
</evidence>
<organism evidence="5 6">
    <name type="scientific">Streptomyces ambofaciens (strain ATCC 23877 / 3486 / DSM 40053 / JCM 4204 / NBRC 12836 / NRRL B-2516)</name>
    <dbReference type="NCBI Taxonomy" id="278992"/>
    <lineage>
        <taxon>Bacteria</taxon>
        <taxon>Bacillati</taxon>
        <taxon>Actinomycetota</taxon>
        <taxon>Actinomycetes</taxon>
        <taxon>Kitasatosporales</taxon>
        <taxon>Streptomycetaceae</taxon>
        <taxon>Streptomyces</taxon>
    </lineage>
</organism>
<dbReference type="CDD" id="cd00882">
    <property type="entry name" value="Ras_like_GTPase"/>
    <property type="match status" value="1"/>
</dbReference>
<dbReference type="Proteomes" id="UP000061018">
    <property type="component" value="Chromosome"/>
</dbReference>
<reference evidence="6" key="1">
    <citation type="journal article" date="2015" name="J. Biotechnol.">
        <title>Complete genome sequence of Streptomyces ambofaciens ATCC 23877, the spiramycin producer.</title>
        <authorList>
            <person name="Thibessard A."/>
            <person name="Haas D."/>
            <person name="Gerbaud C."/>
            <person name="Aigle B."/>
            <person name="Lautru S."/>
            <person name="Pernodet J.L."/>
            <person name="Leblond P."/>
        </authorList>
    </citation>
    <scope>NUCLEOTIDE SEQUENCE [LARGE SCALE GENOMIC DNA]</scope>
    <source>
        <strain evidence="6">ATCC 23877 / 3486 / DSM 40053 / JCM 4204 / NBRC 12836 / NRRL B-2516</strain>
    </source>
</reference>
<accession>A0A0K2B3F0</accession>
<gene>
    <name evidence="5" type="ORF">SAM23877_6744</name>
</gene>
<evidence type="ECO:0000256" key="2">
    <source>
        <dbReference type="ARBA" id="ARBA00022741"/>
    </source>
</evidence>
<dbReference type="PANTHER" id="PTHR42708:SF1">
    <property type="entry name" value="GLIDING MOTILITY PROTEIN MGLA"/>
    <property type="match status" value="1"/>
</dbReference>
<dbReference type="EMBL" id="CP012382">
    <property type="protein sequence ID" value="AKZ59789.1"/>
    <property type="molecule type" value="Genomic_DNA"/>
</dbReference>
<dbReference type="InterPro" id="IPR027417">
    <property type="entry name" value="P-loop_NTPase"/>
</dbReference>
<evidence type="ECO:0000313" key="6">
    <source>
        <dbReference type="Proteomes" id="UP000061018"/>
    </source>
</evidence>
<dbReference type="STRING" id="1889.SAM40697_6076"/>
<comment type="similarity">
    <text evidence="1">Belongs to the GPN-loop GTPase family.</text>
</comment>
<evidence type="ECO:0000256" key="1">
    <source>
        <dbReference type="ARBA" id="ARBA00005290"/>
    </source>
</evidence>
<keyword evidence="4" id="KW-0342">GTP-binding</keyword>
<dbReference type="Pfam" id="PF03029">
    <property type="entry name" value="ATP_bind_1"/>
    <property type="match status" value="1"/>
</dbReference>
<dbReference type="SUPFAM" id="SSF52540">
    <property type="entry name" value="P-loop containing nucleoside triphosphate hydrolases"/>
    <property type="match status" value="1"/>
</dbReference>
<dbReference type="KEGG" id="samb:SAM23877_6744"/>